<dbReference type="SUPFAM" id="SSF50370">
    <property type="entry name" value="Ricin B-like lectins"/>
    <property type="match status" value="1"/>
</dbReference>
<evidence type="ECO:0000313" key="3">
    <source>
        <dbReference type="EMBL" id="MBB4962963.1"/>
    </source>
</evidence>
<proteinExistence type="predicted"/>
<dbReference type="Gene3D" id="2.80.10.50">
    <property type="match status" value="1"/>
</dbReference>
<evidence type="ECO:0000256" key="1">
    <source>
        <dbReference type="SAM" id="SignalP"/>
    </source>
</evidence>
<keyword evidence="4" id="KW-1185">Reference proteome</keyword>
<dbReference type="AlphaFoldDB" id="A0A7W7SY14"/>
<protein>
    <recommendedName>
        <fullName evidence="2">Ricin B lectin domain-containing protein</fullName>
    </recommendedName>
</protein>
<dbReference type="InterPro" id="IPR000772">
    <property type="entry name" value="Ricin_B_lectin"/>
</dbReference>
<name>A0A7W7SY14_9PSEU</name>
<feature type="signal peptide" evidence="1">
    <location>
        <begin position="1"/>
        <end position="24"/>
    </location>
</feature>
<dbReference type="CDD" id="cd00161">
    <property type="entry name" value="beta-trefoil_Ricin-like"/>
    <property type="match status" value="1"/>
</dbReference>
<feature type="chain" id="PRO_5030660532" description="Ricin B lectin domain-containing protein" evidence="1">
    <location>
        <begin position="25"/>
        <end position="194"/>
    </location>
</feature>
<organism evidence="3 4">
    <name type="scientific">Saccharothrix violaceirubra</name>
    <dbReference type="NCBI Taxonomy" id="413306"/>
    <lineage>
        <taxon>Bacteria</taxon>
        <taxon>Bacillati</taxon>
        <taxon>Actinomycetota</taxon>
        <taxon>Actinomycetes</taxon>
        <taxon>Pseudonocardiales</taxon>
        <taxon>Pseudonocardiaceae</taxon>
        <taxon>Saccharothrix</taxon>
    </lineage>
</organism>
<dbReference type="InterPro" id="IPR035992">
    <property type="entry name" value="Ricin_B-like_lectins"/>
</dbReference>
<evidence type="ECO:0000259" key="2">
    <source>
        <dbReference type="Pfam" id="PF14200"/>
    </source>
</evidence>
<comment type="caution">
    <text evidence="3">The sequence shown here is derived from an EMBL/GenBank/DDBJ whole genome shotgun (WGS) entry which is preliminary data.</text>
</comment>
<dbReference type="Pfam" id="PF14200">
    <property type="entry name" value="RicinB_lectin_2"/>
    <property type="match status" value="1"/>
</dbReference>
<dbReference type="RefSeq" id="WP_184665807.1">
    <property type="nucleotide sequence ID" value="NZ_BAABAI010000004.1"/>
</dbReference>
<feature type="domain" description="Ricin B lectin" evidence="2">
    <location>
        <begin position="50"/>
        <end position="112"/>
    </location>
</feature>
<gene>
    <name evidence="3" type="ORF">F4559_000322</name>
</gene>
<dbReference type="Proteomes" id="UP000542674">
    <property type="component" value="Unassembled WGS sequence"/>
</dbReference>
<dbReference type="EMBL" id="JACHJS010000001">
    <property type="protein sequence ID" value="MBB4962963.1"/>
    <property type="molecule type" value="Genomic_DNA"/>
</dbReference>
<evidence type="ECO:0000313" key="4">
    <source>
        <dbReference type="Proteomes" id="UP000542674"/>
    </source>
</evidence>
<accession>A0A7W7SY14</accession>
<sequence length="194" mass="20415">MIKLLSMVAAVGSLAILGATQASAATTDSGPAKATDVKVNGDVSTQACFGPFKIVNPYSNTVVDIDRASLAPGARITTAVRSTSASQLWYRCDSAFGGSVLISAHSGYCIDAALVPGQNLTQESCVGGFDQRFTSVLRFDGYYQTENVGTGLAFDTWQTLAPKYLGQDVRQITSPRQAWYAEYVATPGTLAPVA</sequence>
<reference evidence="3 4" key="1">
    <citation type="submission" date="2020-08" db="EMBL/GenBank/DDBJ databases">
        <title>Sequencing the genomes of 1000 actinobacteria strains.</title>
        <authorList>
            <person name="Klenk H.-P."/>
        </authorList>
    </citation>
    <scope>NUCLEOTIDE SEQUENCE [LARGE SCALE GENOMIC DNA]</scope>
    <source>
        <strain evidence="3 4">DSM 45084</strain>
    </source>
</reference>
<keyword evidence="1" id="KW-0732">Signal</keyword>